<dbReference type="InterPro" id="IPR052337">
    <property type="entry name" value="SAT4-like"/>
</dbReference>
<dbReference type="InterPro" id="IPR049326">
    <property type="entry name" value="Rhodopsin_dom_fungi"/>
</dbReference>
<evidence type="ECO:0000259" key="7">
    <source>
        <dbReference type="Pfam" id="PF20684"/>
    </source>
</evidence>
<dbReference type="Proteomes" id="UP000799777">
    <property type="component" value="Unassembled WGS sequence"/>
</dbReference>
<evidence type="ECO:0000256" key="2">
    <source>
        <dbReference type="ARBA" id="ARBA00022692"/>
    </source>
</evidence>
<dbReference type="GO" id="GO:0016020">
    <property type="term" value="C:membrane"/>
    <property type="evidence" value="ECO:0007669"/>
    <property type="project" value="UniProtKB-SubCell"/>
</dbReference>
<feature type="transmembrane region" description="Helical" evidence="6">
    <location>
        <begin position="73"/>
        <end position="97"/>
    </location>
</feature>
<comment type="similarity">
    <text evidence="5">Belongs to the SAT4 family.</text>
</comment>
<evidence type="ECO:0000256" key="6">
    <source>
        <dbReference type="SAM" id="Phobius"/>
    </source>
</evidence>
<feature type="transmembrane region" description="Helical" evidence="6">
    <location>
        <begin position="151"/>
        <end position="176"/>
    </location>
</feature>
<dbReference type="PANTHER" id="PTHR33048">
    <property type="entry name" value="PTH11-LIKE INTEGRAL MEMBRANE PROTEIN (AFU_ORTHOLOGUE AFUA_5G11245)"/>
    <property type="match status" value="1"/>
</dbReference>
<evidence type="ECO:0000313" key="8">
    <source>
        <dbReference type="EMBL" id="KAF2029697.1"/>
    </source>
</evidence>
<dbReference type="OrthoDB" id="444631at2759"/>
<dbReference type="Pfam" id="PF20684">
    <property type="entry name" value="Fung_rhodopsin"/>
    <property type="match status" value="1"/>
</dbReference>
<reference evidence="8" key="1">
    <citation type="journal article" date="2020" name="Stud. Mycol.">
        <title>101 Dothideomycetes genomes: a test case for predicting lifestyles and emergence of pathogens.</title>
        <authorList>
            <person name="Haridas S."/>
            <person name="Albert R."/>
            <person name="Binder M."/>
            <person name="Bloem J."/>
            <person name="Labutti K."/>
            <person name="Salamov A."/>
            <person name="Andreopoulos B."/>
            <person name="Baker S."/>
            <person name="Barry K."/>
            <person name="Bills G."/>
            <person name="Bluhm B."/>
            <person name="Cannon C."/>
            <person name="Castanera R."/>
            <person name="Culley D."/>
            <person name="Daum C."/>
            <person name="Ezra D."/>
            <person name="Gonzalez J."/>
            <person name="Henrissat B."/>
            <person name="Kuo A."/>
            <person name="Liang C."/>
            <person name="Lipzen A."/>
            <person name="Lutzoni F."/>
            <person name="Magnuson J."/>
            <person name="Mondo S."/>
            <person name="Nolan M."/>
            <person name="Ohm R."/>
            <person name="Pangilinan J."/>
            <person name="Park H.-J."/>
            <person name="Ramirez L."/>
            <person name="Alfaro M."/>
            <person name="Sun H."/>
            <person name="Tritt A."/>
            <person name="Yoshinaga Y."/>
            <person name="Zwiers L.-H."/>
            <person name="Turgeon B."/>
            <person name="Goodwin S."/>
            <person name="Spatafora J."/>
            <person name="Crous P."/>
            <person name="Grigoriev I."/>
        </authorList>
    </citation>
    <scope>NUCLEOTIDE SEQUENCE</scope>
    <source>
        <strain evidence="8">CBS 110217</strain>
    </source>
</reference>
<accession>A0A9P4H8Y2</accession>
<feature type="transmembrane region" description="Helical" evidence="6">
    <location>
        <begin position="117"/>
        <end position="139"/>
    </location>
</feature>
<keyword evidence="4 6" id="KW-0472">Membrane</keyword>
<feature type="transmembrane region" description="Helical" evidence="6">
    <location>
        <begin position="262"/>
        <end position="282"/>
    </location>
</feature>
<dbReference type="PANTHER" id="PTHR33048:SF146">
    <property type="entry name" value="INTEGRAL MEMBRANE PROTEIN"/>
    <property type="match status" value="1"/>
</dbReference>
<evidence type="ECO:0000256" key="5">
    <source>
        <dbReference type="ARBA" id="ARBA00038359"/>
    </source>
</evidence>
<feature type="transmembrane region" description="Helical" evidence="6">
    <location>
        <begin position="196"/>
        <end position="221"/>
    </location>
</feature>
<evidence type="ECO:0000256" key="3">
    <source>
        <dbReference type="ARBA" id="ARBA00022989"/>
    </source>
</evidence>
<feature type="transmembrane region" description="Helical" evidence="6">
    <location>
        <begin position="233"/>
        <end position="256"/>
    </location>
</feature>
<comment type="caution">
    <text evidence="8">The sequence shown here is derived from an EMBL/GenBank/DDBJ whole genome shotgun (WGS) entry which is preliminary data.</text>
</comment>
<proteinExistence type="inferred from homology"/>
<evidence type="ECO:0000256" key="1">
    <source>
        <dbReference type="ARBA" id="ARBA00004141"/>
    </source>
</evidence>
<keyword evidence="9" id="KW-1185">Reference proteome</keyword>
<sequence length="364" mass="41064">MVAVDPAMFAGIDLSKTALVKNSNGSPPNFENPPNLKAVTYGVCIAMIVVSAAFVTLRLWTNFRMNRRFPVDDYFCITGWIITTTHCLVIMSVTRFARHAWDIPISFFDADWSKRMAVLSMEYGPALWIVKTTVFTMYLRLFGSIPWMRRACWAGILFFGLVYWSYVPVQAVLMFPHRGETWGLLIAMKRERPTSALNFLMAVANVLSDLYALILPLPAVLPLKLSRQKKTGLFALFSLGFIALGCSIVGAVYRILLHSRKIITELYVTLIVSSAPACVAAWRRSSMRDSKLVLSLKSWVSRYRQSQYTTTTRPSFVRTPIVKSSPAVIDVQVEPPELKTLRKCFVRFDGSEAGSEQFLNDNKV</sequence>
<gene>
    <name evidence="8" type="ORF">EK21DRAFT_112740</name>
</gene>
<feature type="domain" description="Rhodopsin" evidence="7">
    <location>
        <begin position="57"/>
        <end position="253"/>
    </location>
</feature>
<organism evidence="8 9">
    <name type="scientific">Setomelanomma holmii</name>
    <dbReference type="NCBI Taxonomy" id="210430"/>
    <lineage>
        <taxon>Eukaryota</taxon>
        <taxon>Fungi</taxon>
        <taxon>Dikarya</taxon>
        <taxon>Ascomycota</taxon>
        <taxon>Pezizomycotina</taxon>
        <taxon>Dothideomycetes</taxon>
        <taxon>Pleosporomycetidae</taxon>
        <taxon>Pleosporales</taxon>
        <taxon>Pleosporineae</taxon>
        <taxon>Phaeosphaeriaceae</taxon>
        <taxon>Setomelanomma</taxon>
    </lineage>
</organism>
<evidence type="ECO:0000256" key="4">
    <source>
        <dbReference type="ARBA" id="ARBA00023136"/>
    </source>
</evidence>
<comment type="subcellular location">
    <subcellularLocation>
        <location evidence="1">Membrane</location>
        <topology evidence="1">Multi-pass membrane protein</topology>
    </subcellularLocation>
</comment>
<keyword evidence="2 6" id="KW-0812">Transmembrane</keyword>
<feature type="transmembrane region" description="Helical" evidence="6">
    <location>
        <begin position="38"/>
        <end position="61"/>
    </location>
</feature>
<dbReference type="EMBL" id="ML978198">
    <property type="protein sequence ID" value="KAF2029697.1"/>
    <property type="molecule type" value="Genomic_DNA"/>
</dbReference>
<evidence type="ECO:0000313" key="9">
    <source>
        <dbReference type="Proteomes" id="UP000799777"/>
    </source>
</evidence>
<keyword evidence="3 6" id="KW-1133">Transmembrane helix</keyword>
<dbReference type="AlphaFoldDB" id="A0A9P4H8Y2"/>
<protein>
    <recommendedName>
        <fullName evidence="7">Rhodopsin domain-containing protein</fullName>
    </recommendedName>
</protein>
<name>A0A9P4H8Y2_9PLEO</name>